<name>A0ACB7SCT8_HYAAI</name>
<keyword evidence="2" id="KW-1185">Reference proteome</keyword>
<proteinExistence type="predicted"/>
<sequence>MTAPRLATNARDASKTSRNKWVVLGACFAVNFISSALFRNAALFYPSIMDTFLVTRERAALPLFVYGGCFHLGALLGGTVIQVLTVWAAAVAGGLLLSATFIASSFANGTAFLTAVLGVLGGTGQGIIFNCSVVGLADYFSSRRGLALGVVMTGAPAASFIFPPIFDHALELYGLRVIVDYSADSGVAQSDAVHILSFFSVTDALCRLVIPLLSDCKVLSTTVLLAGSYLLVSVLAGGLAFLKGKIGFWIVALALGLPCGYINVGLSESLSAIAGAENLPMAIGFMSAAAAVGSFTTPSLIGLFRDIYGSYDDLFFIMAGALMVAFGLFAVLLVISLTRSKKVTVSR</sequence>
<organism evidence="1 2">
    <name type="scientific">Hyalomma asiaticum</name>
    <name type="common">Tick</name>
    <dbReference type="NCBI Taxonomy" id="266040"/>
    <lineage>
        <taxon>Eukaryota</taxon>
        <taxon>Metazoa</taxon>
        <taxon>Ecdysozoa</taxon>
        <taxon>Arthropoda</taxon>
        <taxon>Chelicerata</taxon>
        <taxon>Arachnida</taxon>
        <taxon>Acari</taxon>
        <taxon>Parasitiformes</taxon>
        <taxon>Ixodida</taxon>
        <taxon>Ixodoidea</taxon>
        <taxon>Ixodidae</taxon>
        <taxon>Hyalomminae</taxon>
        <taxon>Hyalomma</taxon>
    </lineage>
</organism>
<evidence type="ECO:0000313" key="1">
    <source>
        <dbReference type="EMBL" id="KAH6931746.1"/>
    </source>
</evidence>
<gene>
    <name evidence="1" type="ORF">HPB50_000233</name>
</gene>
<dbReference type="EMBL" id="CM023484">
    <property type="protein sequence ID" value="KAH6931746.1"/>
    <property type="molecule type" value="Genomic_DNA"/>
</dbReference>
<reference evidence="1" key="1">
    <citation type="submission" date="2020-05" db="EMBL/GenBank/DDBJ databases">
        <title>Large-scale comparative analyses of tick genomes elucidate their genetic diversity and vector capacities.</title>
        <authorList>
            <person name="Jia N."/>
            <person name="Wang J."/>
            <person name="Shi W."/>
            <person name="Du L."/>
            <person name="Sun Y."/>
            <person name="Zhan W."/>
            <person name="Jiang J."/>
            <person name="Wang Q."/>
            <person name="Zhang B."/>
            <person name="Ji P."/>
            <person name="Sakyi L.B."/>
            <person name="Cui X."/>
            <person name="Yuan T."/>
            <person name="Jiang B."/>
            <person name="Yang W."/>
            <person name="Lam T.T.-Y."/>
            <person name="Chang Q."/>
            <person name="Ding S."/>
            <person name="Wang X."/>
            <person name="Zhu J."/>
            <person name="Ruan X."/>
            <person name="Zhao L."/>
            <person name="Wei J."/>
            <person name="Que T."/>
            <person name="Du C."/>
            <person name="Cheng J."/>
            <person name="Dai P."/>
            <person name="Han X."/>
            <person name="Huang E."/>
            <person name="Gao Y."/>
            <person name="Liu J."/>
            <person name="Shao H."/>
            <person name="Ye R."/>
            <person name="Li L."/>
            <person name="Wei W."/>
            <person name="Wang X."/>
            <person name="Wang C."/>
            <person name="Yang T."/>
            <person name="Huo Q."/>
            <person name="Li W."/>
            <person name="Guo W."/>
            <person name="Chen H."/>
            <person name="Zhou L."/>
            <person name="Ni X."/>
            <person name="Tian J."/>
            <person name="Zhou Y."/>
            <person name="Sheng Y."/>
            <person name="Liu T."/>
            <person name="Pan Y."/>
            <person name="Xia L."/>
            <person name="Li J."/>
            <person name="Zhao F."/>
            <person name="Cao W."/>
        </authorList>
    </citation>
    <scope>NUCLEOTIDE SEQUENCE</scope>
    <source>
        <strain evidence="1">Hyas-2018</strain>
    </source>
</reference>
<comment type="caution">
    <text evidence="1">The sequence shown here is derived from an EMBL/GenBank/DDBJ whole genome shotgun (WGS) entry which is preliminary data.</text>
</comment>
<protein>
    <submittedName>
        <fullName evidence="1">Uncharacterized protein</fullName>
    </submittedName>
</protein>
<evidence type="ECO:0000313" key="2">
    <source>
        <dbReference type="Proteomes" id="UP000821845"/>
    </source>
</evidence>
<accession>A0ACB7SCT8</accession>
<dbReference type="Proteomes" id="UP000821845">
    <property type="component" value="Chromosome 4"/>
</dbReference>